<proteinExistence type="predicted"/>
<dbReference type="InterPro" id="IPR052994">
    <property type="entry name" value="Tiny_macrocysts_regulators"/>
</dbReference>
<sequence>MVTMLENAKQLKSVLKDTDGEYHDGNDMFGGNKQSIIAQLRFALFGSCSVLLEHSTTKIGWYAFVLSCIVKSIQLAAFIFNPRNGFRWPLWVESGIVPVVEYSTFSGLLRLSTSSGIIVFMFVNGLVLTTTCGLTWIGLGYTRGRVGNIGYVVSATRRALDISTGVLFIPVVTTLLNVFRCDEYAFSPCSAGSHLALQLLASLSLVIFIPLSLLYSLVMVVNNPNSDMLGAKAHGRYDAICRAVEIVLAITYTVVPASAAHGTLAIALCGALLLAWMNCHYLPYYKMEVNQALLTVHFSFLWGVFCLALQIALDKSYTVDGGVVKDPYGSFMTYVAGLPVIMLATNTILQKRISDLKQKPHVAIESAPQMELRLRLEFSDGSQWNDCRDIYRDLCDQKFPKNGFFHLHLAVLIWENANNQLMSGQYIRKTKEFELSIDEQFRLFVGSKEQEKRNAASGNTIDYMAFDYHYGESVRRIMTSVGLILSFWTTLSKQTCTEQRLISIGKKFYASSRHSMHHLEELLRISYSSPSALEVYSYFLKYALNDARTAKAVMALANDVKDKEGGLKNDDGKEMLNKATCVISGSASSLGVIIDATTKVCTMFQTSHDELVGKKINMLCPPPFDIMHDLFLKRYLEEQTSFVTVNREVWGLHSAGYVLPLKLQVTPQVNQEGEMIFVGQFAIMADYYRSFLAVDTKTKVIKFASKECWEDLLADLSIENGTHSLEAVILPEEQESLFDLIDGGTDEIGQILPFAGRDSMIRTKRVCFVVDVRGESVEIDITLLTFGEKPELELQREEFGLNVVQEKGTIRQPSRVSHADKSVASSHILSVGSSSSKSSLNKSIFAQVERGLASTEKKTKAFRWTYLLSSLLCLAIVLVEWINRKRMYAVGTDAVTQVHESCLRAYYLVDIAIMLHAASTSVLALRNGYIDTGEKNLTKSVHELLGDIEKNVDSLANLHVQVTGAESSNTESLIAFNTKKDIQVVGDVRDPYSVEIVDMWIGVHTFVGHVNDFIHDSKEELQICNESKGCLYALNNGPMTLVEASVEASYLYRDEAVSATKDVKDYELVIMFVMLGLSTFGILTAFWPKIIHIWNKQARIAAALFSIPRKVCKAMQSRTKEKIVQLSKQLNLHDEESESESDDGEKNVRIERVHSSLSIASGDESREPLNLKDHEVPTEKIKLHMSKGKSKARVAPLNVDAEPVKKTKKMRRSCAGNVKFFSRSFFCAVFGLGWSYISTLAYLGIGIYLEESRLERRLALGREIYLAGRRWVDCHELQYFKISEHGEHIPDWSIWKADPEAKVQKLRKLQEDFAQLHEVLVYGSAEHLTEGVRDRASAPQQFDLLFVSGCNDMCKKYPDLPLSRALGSGLHSGVEAFLSETNARFEELKSGQVVPMTPAEELDKYHESHILSNSLELVMKLYVEELTNIVNQQIASGELILGLYLLSLIVSAYISDRVFCYLNRRLAMMQFILCTIPAQLISDLPQLEELFDELKSKKRSD</sequence>
<dbReference type="InterPro" id="IPR057352">
    <property type="entry name" value="TPR_TmcB/C"/>
</dbReference>
<dbReference type="Gene3D" id="3.30.450.20">
    <property type="entry name" value="PAS domain"/>
    <property type="match status" value="1"/>
</dbReference>
<dbReference type="InterPro" id="IPR000014">
    <property type="entry name" value="PAS"/>
</dbReference>
<dbReference type="CDD" id="cd00130">
    <property type="entry name" value="PAS"/>
    <property type="match status" value="1"/>
</dbReference>
<dbReference type="EMBL" id="HBHK01018915">
    <property type="protein sequence ID" value="CAD9693992.1"/>
    <property type="molecule type" value="Transcribed_RNA"/>
</dbReference>
<feature type="transmembrane region" description="Helical" evidence="1">
    <location>
        <begin position="331"/>
        <end position="349"/>
    </location>
</feature>
<feature type="transmembrane region" description="Helical" evidence="1">
    <location>
        <begin position="117"/>
        <end position="139"/>
    </location>
</feature>
<feature type="transmembrane region" description="Helical" evidence="1">
    <location>
        <begin position="59"/>
        <end position="80"/>
    </location>
</feature>
<feature type="transmembrane region" description="Helical" evidence="1">
    <location>
        <begin position="903"/>
        <end position="925"/>
    </location>
</feature>
<name>A0A7S2WLM4_9STRA</name>
<feature type="domain" description="TmcB/TmcC TPR repeats" evidence="2">
    <location>
        <begin position="452"/>
        <end position="563"/>
    </location>
</feature>
<dbReference type="Pfam" id="PF25474">
    <property type="entry name" value="TPR_TmcB"/>
    <property type="match status" value="1"/>
</dbReference>
<evidence type="ECO:0000256" key="1">
    <source>
        <dbReference type="SAM" id="Phobius"/>
    </source>
</evidence>
<organism evidence="3">
    <name type="scientific">Mucochytrium quahogii</name>
    <dbReference type="NCBI Taxonomy" id="96639"/>
    <lineage>
        <taxon>Eukaryota</taxon>
        <taxon>Sar</taxon>
        <taxon>Stramenopiles</taxon>
        <taxon>Bigyra</taxon>
        <taxon>Labyrinthulomycetes</taxon>
        <taxon>Thraustochytrida</taxon>
        <taxon>Thraustochytriidae</taxon>
        <taxon>Mucochytrium</taxon>
    </lineage>
</organism>
<feature type="transmembrane region" description="Helical" evidence="1">
    <location>
        <begin position="159"/>
        <end position="179"/>
    </location>
</feature>
<evidence type="ECO:0000259" key="2">
    <source>
        <dbReference type="Pfam" id="PF25474"/>
    </source>
</evidence>
<keyword evidence="1" id="KW-1133">Transmembrane helix</keyword>
<dbReference type="PANTHER" id="PTHR31600:SF2">
    <property type="entry name" value="GAMETE ENRICHED GENE 10 PROTEIN-RELATED"/>
    <property type="match status" value="1"/>
</dbReference>
<reference evidence="3" key="1">
    <citation type="submission" date="2021-01" db="EMBL/GenBank/DDBJ databases">
        <authorList>
            <person name="Corre E."/>
            <person name="Pelletier E."/>
            <person name="Niang G."/>
            <person name="Scheremetjew M."/>
            <person name="Finn R."/>
            <person name="Kale V."/>
            <person name="Holt S."/>
            <person name="Cochrane G."/>
            <person name="Meng A."/>
            <person name="Brown T."/>
            <person name="Cohen L."/>
        </authorList>
    </citation>
    <scope>NUCLEOTIDE SEQUENCE</scope>
    <source>
        <strain evidence="3">NY070348D</strain>
    </source>
</reference>
<protein>
    <recommendedName>
        <fullName evidence="2">TmcB/TmcC TPR repeats domain-containing protein</fullName>
    </recommendedName>
</protein>
<dbReference type="SUPFAM" id="SSF55785">
    <property type="entry name" value="PYP-like sensor domain (PAS domain)"/>
    <property type="match status" value="1"/>
</dbReference>
<accession>A0A7S2WLM4</accession>
<feature type="transmembrane region" description="Helical" evidence="1">
    <location>
        <begin position="239"/>
        <end position="259"/>
    </location>
</feature>
<keyword evidence="1" id="KW-0472">Membrane</keyword>
<feature type="transmembrane region" description="Helical" evidence="1">
    <location>
        <begin position="1434"/>
        <end position="1454"/>
    </location>
</feature>
<evidence type="ECO:0000313" key="3">
    <source>
        <dbReference type="EMBL" id="CAD9693992.1"/>
    </source>
</evidence>
<dbReference type="InterPro" id="IPR035965">
    <property type="entry name" value="PAS-like_dom_sf"/>
</dbReference>
<feature type="transmembrane region" description="Helical" evidence="1">
    <location>
        <begin position="199"/>
        <end position="218"/>
    </location>
</feature>
<feature type="transmembrane region" description="Helical" evidence="1">
    <location>
        <begin position="292"/>
        <end position="311"/>
    </location>
</feature>
<gene>
    <name evidence="3" type="ORF">QSP1433_LOCUS11934</name>
</gene>
<dbReference type="NCBIfam" id="TIGR00229">
    <property type="entry name" value="sensory_box"/>
    <property type="match status" value="1"/>
</dbReference>
<dbReference type="PANTHER" id="PTHR31600">
    <property type="entry name" value="TINY MACROCYSTS PROTEIN B-RELATED"/>
    <property type="match status" value="1"/>
</dbReference>
<feature type="transmembrane region" description="Helical" evidence="1">
    <location>
        <begin position="1068"/>
        <end position="1087"/>
    </location>
</feature>
<keyword evidence="1" id="KW-0812">Transmembrane</keyword>
<feature type="transmembrane region" description="Helical" evidence="1">
    <location>
        <begin position="864"/>
        <end position="883"/>
    </location>
</feature>